<feature type="domain" description="ABC transmembrane type-2" evidence="6">
    <location>
        <begin position="21"/>
        <end position="275"/>
    </location>
</feature>
<evidence type="ECO:0000256" key="4">
    <source>
        <dbReference type="ARBA" id="ARBA00023136"/>
    </source>
</evidence>
<dbReference type="Pfam" id="PF01061">
    <property type="entry name" value="ABC2_membrane"/>
    <property type="match status" value="1"/>
</dbReference>
<comment type="caution">
    <text evidence="7">The sequence shown here is derived from an EMBL/GenBank/DDBJ whole genome shotgun (WGS) entry which is preliminary data.</text>
</comment>
<proteinExistence type="predicted"/>
<dbReference type="PANTHER" id="PTHR43077:SF10">
    <property type="entry name" value="TRANSPORT PERMEASE PROTEIN"/>
    <property type="match status" value="1"/>
</dbReference>
<feature type="transmembrane region" description="Helical" evidence="5">
    <location>
        <begin position="250"/>
        <end position="272"/>
    </location>
</feature>
<accession>A0A0W8FDK0</accession>
<evidence type="ECO:0000256" key="2">
    <source>
        <dbReference type="ARBA" id="ARBA00022692"/>
    </source>
</evidence>
<dbReference type="InterPro" id="IPR013525">
    <property type="entry name" value="ABC2_TM"/>
</dbReference>
<dbReference type="AlphaFoldDB" id="A0A0W8FDK0"/>
<dbReference type="InterPro" id="IPR047817">
    <property type="entry name" value="ABC2_TM_bact-type"/>
</dbReference>
<dbReference type="EMBL" id="LNQE01001345">
    <property type="protein sequence ID" value="KUG18944.1"/>
    <property type="molecule type" value="Genomic_DNA"/>
</dbReference>
<feature type="transmembrane region" description="Helical" evidence="5">
    <location>
        <begin position="63"/>
        <end position="89"/>
    </location>
</feature>
<keyword evidence="2 5" id="KW-0812">Transmembrane</keyword>
<reference evidence="7" key="1">
    <citation type="journal article" date="2015" name="Proc. Natl. Acad. Sci. U.S.A.">
        <title>Networks of energetic and metabolic interactions define dynamics in microbial communities.</title>
        <authorList>
            <person name="Embree M."/>
            <person name="Liu J.K."/>
            <person name="Al-Bassam M.M."/>
            <person name="Zengler K."/>
        </authorList>
    </citation>
    <scope>NUCLEOTIDE SEQUENCE</scope>
</reference>
<feature type="transmembrane region" description="Helical" evidence="5">
    <location>
        <begin position="182"/>
        <end position="202"/>
    </location>
</feature>
<evidence type="ECO:0000256" key="3">
    <source>
        <dbReference type="ARBA" id="ARBA00022989"/>
    </source>
</evidence>
<name>A0A0W8FDK0_9ZZZZ</name>
<feature type="transmembrane region" description="Helical" evidence="5">
    <location>
        <begin position="109"/>
        <end position="136"/>
    </location>
</feature>
<dbReference type="InterPro" id="IPR051328">
    <property type="entry name" value="T7SS_ABC-Transporter"/>
</dbReference>
<dbReference type="InterPro" id="IPR000412">
    <property type="entry name" value="ABC_2_transport"/>
</dbReference>
<dbReference type="PRINTS" id="PR00164">
    <property type="entry name" value="ABC2TRNSPORT"/>
</dbReference>
<organism evidence="7">
    <name type="scientific">hydrocarbon metagenome</name>
    <dbReference type="NCBI Taxonomy" id="938273"/>
    <lineage>
        <taxon>unclassified sequences</taxon>
        <taxon>metagenomes</taxon>
        <taxon>ecological metagenomes</taxon>
    </lineage>
</organism>
<gene>
    <name evidence="7" type="ORF">ASZ90_011340</name>
</gene>
<dbReference type="PANTHER" id="PTHR43077">
    <property type="entry name" value="TRANSPORT PERMEASE YVFS-RELATED"/>
    <property type="match status" value="1"/>
</dbReference>
<sequence>MKKEFLAVYWREMIRFTRFKALLVSSLLQPALWMAFFGVAMSSSFNRLGAAVPPPPGVFAVEYLTFMGAGVIAMTTLFTSLFGGISLLFDKNWGLLREMLASPMPRTHIMVGVSLSGMTKSFIQVSIIMAFGLLIGVRFFPGYSPLQVLLAILGILAFVGVFSLGFLFLSSTIAISMESPEGLQGVITLLSLPLFFVSNALYPVDAFPPALRALSIVNPLTYLVTGIRYFAIGSDFFAIGTHYSFTAGDILVSFLALVLFASITYTMAWHTFRRAVIT</sequence>
<evidence type="ECO:0000256" key="5">
    <source>
        <dbReference type="SAM" id="Phobius"/>
    </source>
</evidence>
<dbReference type="GO" id="GO:0043190">
    <property type="term" value="C:ATP-binding cassette (ABC) transporter complex"/>
    <property type="evidence" value="ECO:0007669"/>
    <property type="project" value="InterPro"/>
</dbReference>
<dbReference type="GO" id="GO:0140359">
    <property type="term" value="F:ABC-type transporter activity"/>
    <property type="evidence" value="ECO:0007669"/>
    <property type="project" value="InterPro"/>
</dbReference>
<dbReference type="PIRSF" id="PIRSF006648">
    <property type="entry name" value="DrrB"/>
    <property type="match status" value="1"/>
</dbReference>
<keyword evidence="4 5" id="KW-0472">Membrane</keyword>
<evidence type="ECO:0000313" key="7">
    <source>
        <dbReference type="EMBL" id="KUG18944.1"/>
    </source>
</evidence>
<feature type="transmembrane region" description="Helical" evidence="5">
    <location>
        <begin position="148"/>
        <end position="170"/>
    </location>
</feature>
<evidence type="ECO:0000259" key="6">
    <source>
        <dbReference type="PROSITE" id="PS51012"/>
    </source>
</evidence>
<feature type="transmembrane region" description="Helical" evidence="5">
    <location>
        <begin position="21"/>
        <end position="43"/>
    </location>
</feature>
<protein>
    <submittedName>
        <fullName evidence="7">Abc transporter, permease protein</fullName>
    </submittedName>
</protein>
<keyword evidence="3 5" id="KW-1133">Transmembrane helix</keyword>
<dbReference type="PROSITE" id="PS51012">
    <property type="entry name" value="ABC_TM2"/>
    <property type="match status" value="1"/>
</dbReference>
<comment type="subcellular location">
    <subcellularLocation>
        <location evidence="1">Membrane</location>
        <topology evidence="1">Multi-pass membrane protein</topology>
    </subcellularLocation>
</comment>
<evidence type="ECO:0000256" key="1">
    <source>
        <dbReference type="ARBA" id="ARBA00004141"/>
    </source>
</evidence>